<name>A0A540V762_9GAMM</name>
<keyword evidence="4" id="KW-0804">Transcription</keyword>
<gene>
    <name evidence="6" type="ORF">FKY71_19820</name>
</gene>
<proteinExistence type="inferred from homology"/>
<evidence type="ECO:0000256" key="4">
    <source>
        <dbReference type="ARBA" id="ARBA00023163"/>
    </source>
</evidence>
<organism evidence="6 7">
    <name type="scientific">Spiribacter salinus</name>
    <dbReference type="NCBI Taxonomy" id="1335746"/>
    <lineage>
        <taxon>Bacteria</taxon>
        <taxon>Pseudomonadati</taxon>
        <taxon>Pseudomonadota</taxon>
        <taxon>Gammaproteobacteria</taxon>
        <taxon>Chromatiales</taxon>
        <taxon>Ectothiorhodospiraceae</taxon>
        <taxon>Spiribacter</taxon>
    </lineage>
</organism>
<dbReference type="InterPro" id="IPR001387">
    <property type="entry name" value="Cro/C1-type_HTH"/>
</dbReference>
<keyword evidence="2" id="KW-0805">Transcription regulation</keyword>
<dbReference type="InterPro" id="IPR038722">
    <property type="entry name" value="Ner_HTH_dom"/>
</dbReference>
<dbReference type="Gene3D" id="1.10.260.40">
    <property type="entry name" value="lambda repressor-like DNA-binding domains"/>
    <property type="match status" value="1"/>
</dbReference>
<dbReference type="Pfam" id="PF13693">
    <property type="entry name" value="HTH_35"/>
    <property type="match status" value="1"/>
</dbReference>
<dbReference type="SUPFAM" id="SSF47413">
    <property type="entry name" value="lambda repressor-like DNA-binding domains"/>
    <property type="match status" value="1"/>
</dbReference>
<dbReference type="CDD" id="cd00093">
    <property type="entry name" value="HTH_XRE"/>
    <property type="match status" value="1"/>
</dbReference>
<accession>A0A540V762</accession>
<dbReference type="PROSITE" id="PS50943">
    <property type="entry name" value="HTH_CROC1"/>
    <property type="match status" value="1"/>
</dbReference>
<keyword evidence="3" id="KW-0238">DNA-binding</keyword>
<evidence type="ECO:0000259" key="5">
    <source>
        <dbReference type="PROSITE" id="PS50943"/>
    </source>
</evidence>
<dbReference type="EMBL" id="VIFK01000648">
    <property type="protein sequence ID" value="TQE92558.1"/>
    <property type="molecule type" value="Genomic_DNA"/>
</dbReference>
<sequence>MANTVDHNVIPSDPVQRNEWIKFQLRIRGTSMSDLARRIGVTRQAVRNALTAPYPKMERLIAQELELEPEQIWPERYPRR</sequence>
<evidence type="ECO:0000313" key="6">
    <source>
        <dbReference type="EMBL" id="TQE92558.1"/>
    </source>
</evidence>
<dbReference type="Proteomes" id="UP000315400">
    <property type="component" value="Unassembled WGS sequence"/>
</dbReference>
<comment type="similarity">
    <text evidence="1">Belongs to the ner transcriptional regulatory family.</text>
</comment>
<feature type="domain" description="HTH cro/C1-type" evidence="5">
    <location>
        <begin position="21"/>
        <end position="72"/>
    </location>
</feature>
<evidence type="ECO:0000256" key="3">
    <source>
        <dbReference type="ARBA" id="ARBA00023125"/>
    </source>
</evidence>
<evidence type="ECO:0000256" key="2">
    <source>
        <dbReference type="ARBA" id="ARBA00023015"/>
    </source>
</evidence>
<dbReference type="GO" id="GO:0003677">
    <property type="term" value="F:DNA binding"/>
    <property type="evidence" value="ECO:0007669"/>
    <property type="project" value="UniProtKB-KW"/>
</dbReference>
<dbReference type="InterPro" id="IPR010982">
    <property type="entry name" value="Lambda_DNA-bd_dom_sf"/>
</dbReference>
<protein>
    <submittedName>
        <fullName evidence="6">Transcriptional regulator</fullName>
    </submittedName>
</protein>
<evidence type="ECO:0000256" key="1">
    <source>
        <dbReference type="ARBA" id="ARBA00006157"/>
    </source>
</evidence>
<reference evidence="6 7" key="1">
    <citation type="submission" date="2019-06" db="EMBL/GenBank/DDBJ databases">
        <title>Metagenome assembled Genome of Spiribacter salinus SL48-SHIP from the microbial mat of Salt Lake 48 (Novosibirsk region, Russia).</title>
        <authorList>
            <person name="Shipova A."/>
            <person name="Rozanov A.S."/>
            <person name="Bryanskaya A.V."/>
            <person name="Peltek S.E."/>
        </authorList>
    </citation>
    <scope>NUCLEOTIDE SEQUENCE [LARGE SCALE GENOMIC DNA]</scope>
    <source>
        <strain evidence="6">SL48-SHIP-2</strain>
    </source>
</reference>
<evidence type="ECO:0000313" key="7">
    <source>
        <dbReference type="Proteomes" id="UP000315400"/>
    </source>
</evidence>
<dbReference type="AlphaFoldDB" id="A0A540V762"/>
<comment type="caution">
    <text evidence="6">The sequence shown here is derived from an EMBL/GenBank/DDBJ whole genome shotgun (WGS) entry which is preliminary data.</text>
</comment>